<dbReference type="PANTHER" id="PTHR36926">
    <property type="entry name" value="COLICIN V PRODUCTION PROTEIN"/>
    <property type="match status" value="1"/>
</dbReference>
<evidence type="ECO:0000313" key="6">
    <source>
        <dbReference type="EMBL" id="MEY6433560.1"/>
    </source>
</evidence>
<dbReference type="EMBL" id="JBDKXB010000023">
    <property type="protein sequence ID" value="MEY6433560.1"/>
    <property type="molecule type" value="Genomic_DNA"/>
</dbReference>
<comment type="subcellular location">
    <subcellularLocation>
        <location evidence="1">Membrane</location>
        <topology evidence="1">Multi-pass membrane protein</topology>
    </subcellularLocation>
</comment>
<feature type="transmembrane region" description="Helical" evidence="5">
    <location>
        <begin position="6"/>
        <end position="24"/>
    </location>
</feature>
<dbReference type="Proteomes" id="UP001564408">
    <property type="component" value="Unassembled WGS sequence"/>
</dbReference>
<keyword evidence="2 5" id="KW-0812">Transmembrane</keyword>
<keyword evidence="3 5" id="KW-1133">Transmembrane helix</keyword>
<proteinExistence type="predicted"/>
<dbReference type="InterPro" id="IPR052719">
    <property type="entry name" value="CvpA-like"/>
</dbReference>
<evidence type="ECO:0000313" key="7">
    <source>
        <dbReference type="Proteomes" id="UP001564408"/>
    </source>
</evidence>
<protein>
    <submittedName>
        <fullName evidence="6">CvpA family protein</fullName>
    </submittedName>
</protein>
<dbReference type="Pfam" id="PF02674">
    <property type="entry name" value="Colicin_V"/>
    <property type="match status" value="1"/>
</dbReference>
<accession>A0ABV4BH71</accession>
<gene>
    <name evidence="6" type="ORF">ABC977_14225</name>
</gene>
<feature type="transmembrane region" description="Helical" evidence="5">
    <location>
        <begin position="103"/>
        <end position="126"/>
    </location>
</feature>
<evidence type="ECO:0000256" key="3">
    <source>
        <dbReference type="ARBA" id="ARBA00022989"/>
    </source>
</evidence>
<keyword evidence="7" id="KW-1185">Reference proteome</keyword>
<evidence type="ECO:0000256" key="2">
    <source>
        <dbReference type="ARBA" id="ARBA00022692"/>
    </source>
</evidence>
<dbReference type="RefSeq" id="WP_369667947.1">
    <property type="nucleotide sequence ID" value="NZ_JBDKXB010000023.1"/>
</dbReference>
<keyword evidence="4 5" id="KW-0472">Membrane</keyword>
<comment type="caution">
    <text evidence="6">The sequence shown here is derived from an EMBL/GenBank/DDBJ whole genome shotgun (WGS) entry which is preliminary data.</text>
</comment>
<name>A0ABV4BH71_9GAMM</name>
<dbReference type="PANTHER" id="PTHR36926:SF1">
    <property type="entry name" value="COLICIN V PRODUCTION PROTEIN"/>
    <property type="match status" value="1"/>
</dbReference>
<feature type="transmembrane region" description="Helical" evidence="5">
    <location>
        <begin position="31"/>
        <end position="48"/>
    </location>
</feature>
<organism evidence="6 7">
    <name type="scientific">Thioalkalicoccus limnaeus</name>
    <dbReference type="NCBI Taxonomy" id="120681"/>
    <lineage>
        <taxon>Bacteria</taxon>
        <taxon>Pseudomonadati</taxon>
        <taxon>Pseudomonadota</taxon>
        <taxon>Gammaproteobacteria</taxon>
        <taxon>Chromatiales</taxon>
        <taxon>Chromatiaceae</taxon>
        <taxon>Thioalkalicoccus</taxon>
    </lineage>
</organism>
<evidence type="ECO:0000256" key="1">
    <source>
        <dbReference type="ARBA" id="ARBA00004141"/>
    </source>
</evidence>
<reference evidence="6 7" key="1">
    <citation type="submission" date="2024-05" db="EMBL/GenBank/DDBJ databases">
        <title>Genome Sequence and Characterization of the New Strain Purple Sulfur Bacterium of Genus Thioalkalicoccus.</title>
        <authorList>
            <person name="Bryantseva I.A."/>
            <person name="Kyndt J.A."/>
            <person name="Imhoff J.F."/>
        </authorList>
    </citation>
    <scope>NUCLEOTIDE SEQUENCE [LARGE SCALE GENOMIC DNA]</scope>
    <source>
        <strain evidence="6 7">Um2</strain>
    </source>
</reference>
<feature type="transmembrane region" description="Helical" evidence="5">
    <location>
        <begin position="68"/>
        <end position="91"/>
    </location>
</feature>
<sequence length="166" mass="18385">MENLNWVDYLILVIIGLSAVIGFARGLIREVLSLGIWIAAIFVAWLFFRDLAAELEPWISTPSVRQVTAFVLIVFGMLLIGALLGFVLTTLIDKTGLSGFDRLMGLIFGVARGGVLVALLVFIVALTPMTEDPWWNESQLIAPFERLADYLLALVPPDIEDRIKVL</sequence>
<evidence type="ECO:0000256" key="5">
    <source>
        <dbReference type="SAM" id="Phobius"/>
    </source>
</evidence>
<dbReference type="InterPro" id="IPR003825">
    <property type="entry name" value="Colicin-V_CvpA"/>
</dbReference>
<evidence type="ECO:0000256" key="4">
    <source>
        <dbReference type="ARBA" id="ARBA00023136"/>
    </source>
</evidence>